<feature type="chain" id="PRO_5020918615" description="Bacterial Ig-like domain-containing protein" evidence="1">
    <location>
        <begin position="25"/>
        <end position="221"/>
    </location>
</feature>
<evidence type="ECO:0000313" key="3">
    <source>
        <dbReference type="Proteomes" id="UP000291838"/>
    </source>
</evidence>
<keyword evidence="3" id="KW-1185">Reference proteome</keyword>
<dbReference type="OrthoDB" id="3788525at2"/>
<accession>A0A4Q2RVB5</accession>
<feature type="signal peptide" evidence="1">
    <location>
        <begin position="1"/>
        <end position="24"/>
    </location>
</feature>
<evidence type="ECO:0000256" key="1">
    <source>
        <dbReference type="SAM" id="SignalP"/>
    </source>
</evidence>
<evidence type="ECO:0000313" key="2">
    <source>
        <dbReference type="EMBL" id="RYB92596.1"/>
    </source>
</evidence>
<evidence type="ECO:0008006" key="4">
    <source>
        <dbReference type="Google" id="ProtNLM"/>
    </source>
</evidence>
<organism evidence="2 3">
    <name type="scientific">Nocardioides glacieisoli</name>
    <dbReference type="NCBI Taxonomy" id="1168730"/>
    <lineage>
        <taxon>Bacteria</taxon>
        <taxon>Bacillati</taxon>
        <taxon>Actinomycetota</taxon>
        <taxon>Actinomycetes</taxon>
        <taxon>Propionibacteriales</taxon>
        <taxon>Nocardioidaceae</taxon>
        <taxon>Nocardioides</taxon>
    </lineage>
</organism>
<protein>
    <recommendedName>
        <fullName evidence="4">Bacterial Ig-like domain-containing protein</fullName>
    </recommendedName>
</protein>
<gene>
    <name evidence="2" type="ORF">EUA06_06530</name>
</gene>
<proteinExistence type="predicted"/>
<name>A0A4Q2RVB5_9ACTN</name>
<dbReference type="Proteomes" id="UP000291838">
    <property type="component" value="Unassembled WGS sequence"/>
</dbReference>
<dbReference type="EMBL" id="SDWS01000002">
    <property type="protein sequence ID" value="RYB92596.1"/>
    <property type="molecule type" value="Genomic_DNA"/>
</dbReference>
<sequence length="221" mass="23623">MRITRIVTWTVTAGLVGLTPIAIAAPSQAAATYTTSVVAAPTETRIIYGDTLSVDVDVDSQTGSAPSGGTTTLLAQEAGSASFVPVATTEGAYAYFTDVKPQAGTTYKVAYSGATSFNGDVYQPSESATFTVQVARKITYPSSGFVLKGKVTPDYGKKKIVIKVSKKQNKGYKKFKTIKTTSAGKYKITLPRRGGTWYWSFVVKGDDKYLANGFVWKTFIG</sequence>
<dbReference type="RefSeq" id="WP_129474201.1">
    <property type="nucleotide sequence ID" value="NZ_SDWS01000002.1"/>
</dbReference>
<dbReference type="AlphaFoldDB" id="A0A4Q2RVB5"/>
<comment type="caution">
    <text evidence="2">The sequence shown here is derived from an EMBL/GenBank/DDBJ whole genome shotgun (WGS) entry which is preliminary data.</text>
</comment>
<reference evidence="2 3" key="1">
    <citation type="submission" date="2019-01" db="EMBL/GenBank/DDBJ databases">
        <title>Novel species of Nocardioides.</title>
        <authorList>
            <person name="Liu Q."/>
            <person name="Xin Y.-H."/>
        </authorList>
    </citation>
    <scope>NUCLEOTIDE SEQUENCE [LARGE SCALE GENOMIC DNA]</scope>
    <source>
        <strain evidence="2 3">HLT3-15</strain>
    </source>
</reference>
<keyword evidence="1" id="KW-0732">Signal</keyword>